<protein>
    <recommendedName>
        <fullName evidence="4">Ribosomal protein L1</fullName>
    </recommendedName>
</protein>
<feature type="region of interest" description="Disordered" evidence="1">
    <location>
        <begin position="244"/>
        <end position="363"/>
    </location>
</feature>
<dbReference type="Gene3D" id="3.40.50.790">
    <property type="match status" value="1"/>
</dbReference>
<evidence type="ECO:0008006" key="4">
    <source>
        <dbReference type="Google" id="ProtNLM"/>
    </source>
</evidence>
<proteinExistence type="predicted"/>
<feature type="compositionally biased region" description="Low complexity" evidence="1">
    <location>
        <begin position="344"/>
        <end position="355"/>
    </location>
</feature>
<dbReference type="InterPro" id="IPR028364">
    <property type="entry name" value="Ribosomal_uL1/biogenesis"/>
</dbReference>
<gene>
    <name evidence="2" type="ORF">Esi_0063_0122</name>
</gene>
<dbReference type="GO" id="GO:0003723">
    <property type="term" value="F:RNA binding"/>
    <property type="evidence" value="ECO:0007669"/>
    <property type="project" value="InterPro"/>
</dbReference>
<dbReference type="EMBL" id="FN648852">
    <property type="protein sequence ID" value="CBJ27277.1"/>
    <property type="molecule type" value="Genomic_DNA"/>
</dbReference>
<dbReference type="AlphaFoldDB" id="D7G5C3"/>
<dbReference type="OMA" id="PQRAYKN"/>
<dbReference type="EMBL" id="FN649742">
    <property type="protein sequence ID" value="CBJ27277.1"/>
    <property type="molecule type" value="Genomic_DNA"/>
</dbReference>
<evidence type="ECO:0000313" key="2">
    <source>
        <dbReference type="EMBL" id="CBJ27277.1"/>
    </source>
</evidence>
<dbReference type="InterPro" id="IPR016095">
    <property type="entry name" value="Ribosomal_uL1_3-a/b-sand"/>
</dbReference>
<reference evidence="2 3" key="1">
    <citation type="journal article" date="2010" name="Nature">
        <title>The Ectocarpus genome and the independent evolution of multicellularity in brown algae.</title>
        <authorList>
            <person name="Cock J.M."/>
            <person name="Sterck L."/>
            <person name="Rouze P."/>
            <person name="Scornet D."/>
            <person name="Allen A.E."/>
            <person name="Amoutzias G."/>
            <person name="Anthouard V."/>
            <person name="Artiguenave F."/>
            <person name="Aury J.M."/>
            <person name="Badger J.H."/>
            <person name="Beszteri B."/>
            <person name="Billiau K."/>
            <person name="Bonnet E."/>
            <person name="Bothwell J.H."/>
            <person name="Bowler C."/>
            <person name="Boyen C."/>
            <person name="Brownlee C."/>
            <person name="Carrano C.J."/>
            <person name="Charrier B."/>
            <person name="Cho G.Y."/>
            <person name="Coelho S.M."/>
            <person name="Collen J."/>
            <person name="Corre E."/>
            <person name="Da Silva C."/>
            <person name="Delage L."/>
            <person name="Delaroque N."/>
            <person name="Dittami S.M."/>
            <person name="Doulbeau S."/>
            <person name="Elias M."/>
            <person name="Farnham G."/>
            <person name="Gachon C.M."/>
            <person name="Gschloessl B."/>
            <person name="Heesch S."/>
            <person name="Jabbari K."/>
            <person name="Jubin C."/>
            <person name="Kawai H."/>
            <person name="Kimura K."/>
            <person name="Kloareg B."/>
            <person name="Kupper F.C."/>
            <person name="Lang D."/>
            <person name="Le Bail A."/>
            <person name="Leblanc C."/>
            <person name="Lerouge P."/>
            <person name="Lohr M."/>
            <person name="Lopez P.J."/>
            <person name="Martens C."/>
            <person name="Maumus F."/>
            <person name="Michel G."/>
            <person name="Miranda-Saavedra D."/>
            <person name="Morales J."/>
            <person name="Moreau H."/>
            <person name="Motomura T."/>
            <person name="Nagasato C."/>
            <person name="Napoli C.A."/>
            <person name="Nelson D.R."/>
            <person name="Nyvall-Collen P."/>
            <person name="Peters A.F."/>
            <person name="Pommier C."/>
            <person name="Potin P."/>
            <person name="Poulain J."/>
            <person name="Quesneville H."/>
            <person name="Read B."/>
            <person name="Rensing S.A."/>
            <person name="Ritter A."/>
            <person name="Rousvoal S."/>
            <person name="Samanta M."/>
            <person name="Samson G."/>
            <person name="Schroeder D.C."/>
            <person name="Segurens B."/>
            <person name="Strittmatter M."/>
            <person name="Tonon T."/>
            <person name="Tregear J.W."/>
            <person name="Valentin K."/>
            <person name="von Dassow P."/>
            <person name="Yamagishi T."/>
            <person name="Van de Peer Y."/>
            <person name="Wincker P."/>
        </authorList>
    </citation>
    <scope>NUCLEOTIDE SEQUENCE [LARGE SCALE GENOMIC DNA]</scope>
    <source>
        <strain evidence="3">Ec32 / CCAP1310/4</strain>
    </source>
</reference>
<dbReference type="eggNOG" id="KOG1685">
    <property type="taxonomic scope" value="Eukaryota"/>
</dbReference>
<sequence length="363" mass="39589">MVSFDEAQVRRAARALLKHVNSSAAGKQSLIEDEGEVVLAQISLHKIPGDVKAKPVPIAIPHPLRKREDCDMCLIVKDNAKVWIKEMAEKEPVEGLTKIIKLDKLRTQYKDFKDRRELLSQFDLFLADDRILPMLTKALGKTFLKVKKQPVPIKLERRASFAKQIARARDSAFLVGSHGDCWAVKLANTSMTEDQVVENLMTGVAAVVEKIPRKWKNVKAINIKCSHSVALPVYSNIGDLPPAPSAKKATVAGKEEAAGEGEGKEPNSHSQAKKRKPRPLIRQQLNKLKEEAKAEKAASTAEAATASGGAKRRKKRAASENEEPNVGGDSAREGAGRKVKKIKAISPKAASGSAGNRRKTSVA</sequence>
<dbReference type="InterPro" id="IPR023674">
    <property type="entry name" value="Ribosomal_uL1-like"/>
</dbReference>
<feature type="compositionally biased region" description="Low complexity" evidence="1">
    <location>
        <begin position="297"/>
        <end position="309"/>
    </location>
</feature>
<name>D7G5C3_ECTSI</name>
<dbReference type="STRING" id="2880.D7G5C3"/>
<dbReference type="Proteomes" id="UP000002630">
    <property type="component" value="Linkage Group LG17"/>
</dbReference>
<organism evidence="2 3">
    <name type="scientific">Ectocarpus siliculosus</name>
    <name type="common">Brown alga</name>
    <name type="synonym">Conferva siliculosa</name>
    <dbReference type="NCBI Taxonomy" id="2880"/>
    <lineage>
        <taxon>Eukaryota</taxon>
        <taxon>Sar</taxon>
        <taxon>Stramenopiles</taxon>
        <taxon>Ochrophyta</taxon>
        <taxon>PX clade</taxon>
        <taxon>Phaeophyceae</taxon>
        <taxon>Ectocarpales</taxon>
        <taxon>Ectocarpaceae</taxon>
        <taxon>Ectocarpus</taxon>
    </lineage>
</organism>
<feature type="compositionally biased region" description="Basic and acidic residues" evidence="1">
    <location>
        <begin position="287"/>
        <end position="296"/>
    </location>
</feature>
<dbReference type="InParanoid" id="D7G5C3"/>
<evidence type="ECO:0000256" key="1">
    <source>
        <dbReference type="SAM" id="MobiDB-lite"/>
    </source>
</evidence>
<dbReference type="CDD" id="cd00403">
    <property type="entry name" value="Ribosomal_L1"/>
    <property type="match status" value="1"/>
</dbReference>
<dbReference type="Pfam" id="PF00687">
    <property type="entry name" value="Ribosomal_L1"/>
    <property type="match status" value="1"/>
</dbReference>
<feature type="compositionally biased region" description="Basic and acidic residues" evidence="1">
    <location>
        <begin position="253"/>
        <end position="267"/>
    </location>
</feature>
<dbReference type="InterPro" id="IPR050257">
    <property type="entry name" value="eL8/uL1-like"/>
</dbReference>
<keyword evidence="3" id="KW-1185">Reference proteome</keyword>
<evidence type="ECO:0000313" key="3">
    <source>
        <dbReference type="Proteomes" id="UP000002630"/>
    </source>
</evidence>
<dbReference type="SUPFAM" id="SSF56808">
    <property type="entry name" value="Ribosomal protein L1"/>
    <property type="match status" value="1"/>
</dbReference>
<accession>D7G5C3</accession>
<dbReference type="Gene3D" id="3.30.190.20">
    <property type="match status" value="1"/>
</dbReference>
<dbReference type="PANTHER" id="PTHR23105">
    <property type="entry name" value="RIBOSOMAL PROTEIN L7AE FAMILY MEMBER"/>
    <property type="match status" value="1"/>
</dbReference>
<dbReference type="OrthoDB" id="10251727at2759"/>